<dbReference type="AlphaFoldDB" id="A0A3D8YFE6"/>
<evidence type="ECO:0008006" key="3">
    <source>
        <dbReference type="Google" id="ProtNLM"/>
    </source>
</evidence>
<dbReference type="EMBL" id="QNUL01000003">
    <property type="protein sequence ID" value="REA63302.1"/>
    <property type="molecule type" value="Genomic_DNA"/>
</dbReference>
<dbReference type="Proteomes" id="UP000256373">
    <property type="component" value="Unassembled WGS sequence"/>
</dbReference>
<dbReference type="OrthoDB" id="571920at2"/>
<reference evidence="1 2" key="1">
    <citation type="submission" date="2018-07" db="EMBL/GenBank/DDBJ databases">
        <title>Dyadobacter roseus sp. nov., isolated from rose rhizosphere soil.</title>
        <authorList>
            <person name="Chen L."/>
        </authorList>
    </citation>
    <scope>NUCLEOTIDE SEQUENCE [LARGE SCALE GENOMIC DNA]</scope>
    <source>
        <strain evidence="1 2">RS19</strain>
    </source>
</reference>
<sequence length="141" mass="15940">METPRKQTTDPLLCPSYVSKPGAKLFGIQNSEGKIDYLKETITIDQTFVDTAQQGRTAEERFRFAGKCIEKGCHQWNDSAHQCGLVSAIIERMNSPLSDAPQHCPIRNRCRWFEQRGMEACANCNDVIRNLEVHHFAAITA</sequence>
<name>A0A3D8YFE6_9BACT</name>
<keyword evidence="2" id="KW-1185">Reference proteome</keyword>
<protein>
    <recommendedName>
        <fullName evidence="3">Nitrogen fixation protein</fullName>
    </recommendedName>
</protein>
<proteinExistence type="predicted"/>
<accession>A0A3D8YFE6</accession>
<comment type="caution">
    <text evidence="1">The sequence shown here is derived from an EMBL/GenBank/DDBJ whole genome shotgun (WGS) entry which is preliminary data.</text>
</comment>
<organism evidence="1 2">
    <name type="scientific">Dyadobacter luteus</name>
    <dbReference type="NCBI Taxonomy" id="2259619"/>
    <lineage>
        <taxon>Bacteria</taxon>
        <taxon>Pseudomonadati</taxon>
        <taxon>Bacteroidota</taxon>
        <taxon>Cytophagia</taxon>
        <taxon>Cytophagales</taxon>
        <taxon>Spirosomataceae</taxon>
        <taxon>Dyadobacter</taxon>
    </lineage>
</organism>
<evidence type="ECO:0000313" key="2">
    <source>
        <dbReference type="Proteomes" id="UP000256373"/>
    </source>
</evidence>
<dbReference type="RefSeq" id="WP_115829890.1">
    <property type="nucleotide sequence ID" value="NZ_QNUL01000003.1"/>
</dbReference>
<gene>
    <name evidence="1" type="ORF">DSL64_06730</name>
</gene>
<evidence type="ECO:0000313" key="1">
    <source>
        <dbReference type="EMBL" id="REA63302.1"/>
    </source>
</evidence>